<comment type="subcellular location">
    <subcellularLocation>
        <location evidence="1">Membrane</location>
        <topology evidence="1">Multi-pass membrane protein</topology>
    </subcellularLocation>
</comment>
<accession>A0ABW4MI27</accession>
<protein>
    <submittedName>
        <fullName evidence="7">O-antigen ligase family protein</fullName>
    </submittedName>
</protein>
<feature type="transmembrane region" description="Helical" evidence="5">
    <location>
        <begin position="249"/>
        <end position="269"/>
    </location>
</feature>
<keyword evidence="4 5" id="KW-0472">Membrane</keyword>
<keyword evidence="2 5" id="KW-0812">Transmembrane</keyword>
<evidence type="ECO:0000313" key="7">
    <source>
        <dbReference type="EMBL" id="MFD1767182.1"/>
    </source>
</evidence>
<dbReference type="PANTHER" id="PTHR37422:SF13">
    <property type="entry name" value="LIPOPOLYSACCHARIDE BIOSYNTHESIS PROTEIN PA4999-RELATED"/>
    <property type="match status" value="1"/>
</dbReference>
<evidence type="ECO:0000256" key="2">
    <source>
        <dbReference type="ARBA" id="ARBA00022692"/>
    </source>
</evidence>
<sequence length="420" mass="45684">MQQNRLSASQIGLICAIAACPVLMAIVPWDFGPDMTRSRYIVRSFSLTPTLIQLIVICIGMQNGLSIASAWRGLPQITQFALPLLAALCMIPWFMGAEDPGRIPMAIIVFLVHIIFTLFLFELLSRFSEAQRAFLAKCIASGVAAYCAVWAVSLFFYLPKDEGWVVLVPGVTNVRGLGFFVVAGFFMALAALPENKATSFFSKNYVLPFLLAFIACLLGFWTGSRGSIFAIVVALGLLILFAPRHWKPILLCGGLVLALTALVSLALPIPNPAYGIIRFAPPTGDGADVSSGRVAMWLEAIPKILERPIFGWGLDQFQLIQFASFRGYRQPHNVVLQSLISTGFIGSALLAVAVLPVVRRARLQTGSLVRISALGMIATICIFAMYDAALYYNYPLMMLAVATALAFAPVRPQPARDRSG</sequence>
<keyword evidence="8" id="KW-1185">Reference proteome</keyword>
<evidence type="ECO:0000256" key="4">
    <source>
        <dbReference type="ARBA" id="ARBA00023136"/>
    </source>
</evidence>
<dbReference type="Pfam" id="PF04932">
    <property type="entry name" value="Wzy_C"/>
    <property type="match status" value="1"/>
</dbReference>
<feature type="transmembrane region" description="Helical" evidence="5">
    <location>
        <begin position="103"/>
        <end position="121"/>
    </location>
</feature>
<dbReference type="GO" id="GO:0016874">
    <property type="term" value="F:ligase activity"/>
    <property type="evidence" value="ECO:0007669"/>
    <property type="project" value="UniProtKB-KW"/>
</dbReference>
<feature type="transmembrane region" description="Helical" evidence="5">
    <location>
        <begin position="227"/>
        <end position="242"/>
    </location>
</feature>
<feature type="transmembrane region" description="Helical" evidence="5">
    <location>
        <begin position="204"/>
        <end position="221"/>
    </location>
</feature>
<feature type="transmembrane region" description="Helical" evidence="5">
    <location>
        <begin position="51"/>
        <end position="68"/>
    </location>
</feature>
<dbReference type="RefSeq" id="WP_381514256.1">
    <property type="nucleotide sequence ID" value="NZ_JBHUEL010000009.1"/>
</dbReference>
<dbReference type="PANTHER" id="PTHR37422">
    <property type="entry name" value="TEICHURONIC ACID BIOSYNTHESIS PROTEIN TUAE"/>
    <property type="match status" value="1"/>
</dbReference>
<evidence type="ECO:0000259" key="6">
    <source>
        <dbReference type="Pfam" id="PF04932"/>
    </source>
</evidence>
<evidence type="ECO:0000256" key="1">
    <source>
        <dbReference type="ARBA" id="ARBA00004141"/>
    </source>
</evidence>
<gene>
    <name evidence="7" type="ORF">ACFSAG_10045</name>
</gene>
<dbReference type="Proteomes" id="UP001597215">
    <property type="component" value="Unassembled WGS sequence"/>
</dbReference>
<evidence type="ECO:0000313" key="8">
    <source>
        <dbReference type="Proteomes" id="UP001597215"/>
    </source>
</evidence>
<dbReference type="InterPro" id="IPR051533">
    <property type="entry name" value="WaaL-like"/>
</dbReference>
<feature type="transmembrane region" description="Helical" evidence="5">
    <location>
        <begin position="164"/>
        <end position="192"/>
    </location>
</feature>
<evidence type="ECO:0000256" key="3">
    <source>
        <dbReference type="ARBA" id="ARBA00022989"/>
    </source>
</evidence>
<feature type="transmembrane region" description="Helical" evidence="5">
    <location>
        <begin position="334"/>
        <end position="355"/>
    </location>
</feature>
<comment type="caution">
    <text evidence="7">The sequence shown here is derived from an EMBL/GenBank/DDBJ whole genome shotgun (WGS) entry which is preliminary data.</text>
</comment>
<feature type="transmembrane region" description="Helical" evidence="5">
    <location>
        <begin position="367"/>
        <end position="386"/>
    </location>
</feature>
<name>A0ABW4MI27_9SPHN</name>
<feature type="transmembrane region" description="Helical" evidence="5">
    <location>
        <begin position="80"/>
        <end position="97"/>
    </location>
</feature>
<feature type="domain" description="O-antigen ligase-related" evidence="6">
    <location>
        <begin position="211"/>
        <end position="350"/>
    </location>
</feature>
<organism evidence="7 8">
    <name type="scientific">Sphingorhabdus buctiana</name>
    <dbReference type="NCBI Taxonomy" id="1508805"/>
    <lineage>
        <taxon>Bacteria</taxon>
        <taxon>Pseudomonadati</taxon>
        <taxon>Pseudomonadota</taxon>
        <taxon>Alphaproteobacteria</taxon>
        <taxon>Sphingomonadales</taxon>
        <taxon>Sphingomonadaceae</taxon>
        <taxon>Sphingorhabdus</taxon>
    </lineage>
</organism>
<dbReference type="PROSITE" id="PS51257">
    <property type="entry name" value="PROKAR_LIPOPROTEIN"/>
    <property type="match status" value="1"/>
</dbReference>
<keyword evidence="7" id="KW-0436">Ligase</keyword>
<dbReference type="InterPro" id="IPR007016">
    <property type="entry name" value="O-antigen_ligase-rel_domated"/>
</dbReference>
<dbReference type="EMBL" id="JBHUEL010000009">
    <property type="protein sequence ID" value="MFD1767182.1"/>
    <property type="molecule type" value="Genomic_DNA"/>
</dbReference>
<reference evidence="8" key="1">
    <citation type="journal article" date="2019" name="Int. J. Syst. Evol. Microbiol.">
        <title>The Global Catalogue of Microorganisms (GCM) 10K type strain sequencing project: providing services to taxonomists for standard genome sequencing and annotation.</title>
        <authorList>
            <consortium name="The Broad Institute Genomics Platform"/>
            <consortium name="The Broad Institute Genome Sequencing Center for Infectious Disease"/>
            <person name="Wu L."/>
            <person name="Ma J."/>
        </authorList>
    </citation>
    <scope>NUCLEOTIDE SEQUENCE [LARGE SCALE GENOMIC DNA]</scope>
    <source>
        <strain evidence="8">CGMCC 1.12449</strain>
    </source>
</reference>
<proteinExistence type="predicted"/>
<keyword evidence="3 5" id="KW-1133">Transmembrane helix</keyword>
<feature type="transmembrane region" description="Helical" evidence="5">
    <location>
        <begin position="133"/>
        <end position="158"/>
    </location>
</feature>
<evidence type="ECO:0000256" key="5">
    <source>
        <dbReference type="SAM" id="Phobius"/>
    </source>
</evidence>
<feature type="transmembrane region" description="Helical" evidence="5">
    <location>
        <begin position="12"/>
        <end position="31"/>
    </location>
</feature>